<evidence type="ECO:0000256" key="5">
    <source>
        <dbReference type="ARBA" id="ARBA00022989"/>
    </source>
</evidence>
<feature type="transmembrane region" description="Helical" evidence="8">
    <location>
        <begin position="548"/>
        <end position="569"/>
    </location>
</feature>
<evidence type="ECO:0000256" key="8">
    <source>
        <dbReference type="SAM" id="Phobius"/>
    </source>
</evidence>
<comment type="similarity">
    <text evidence="2">Belongs to the transient receptor potential (TRP) ion channel family.</text>
</comment>
<dbReference type="InterPro" id="IPR032800">
    <property type="entry name" value="TRP_N"/>
</dbReference>
<dbReference type="Proteomes" id="UP000750522">
    <property type="component" value="Unassembled WGS sequence"/>
</dbReference>
<dbReference type="EMBL" id="QQZK01000015">
    <property type="protein sequence ID" value="KAF5103959.1"/>
    <property type="molecule type" value="Genomic_DNA"/>
</dbReference>
<name>A0A9P5KW22_GEOCN</name>
<feature type="transmembrane region" description="Helical" evidence="8">
    <location>
        <begin position="348"/>
        <end position="381"/>
    </location>
</feature>
<feature type="chain" id="PRO_5040502790" description="ML-like domain-containing protein" evidence="9">
    <location>
        <begin position="26"/>
        <end position="780"/>
    </location>
</feature>
<reference evidence="11" key="1">
    <citation type="journal article" date="2020" name="Front. Microbiol.">
        <title>Phenotypic and Genetic Characterization of the Cheese Ripening Yeast Geotrichum candidum.</title>
        <authorList>
            <person name="Perkins V."/>
            <person name="Vignola S."/>
            <person name="Lessard M.H."/>
            <person name="Plante P.L."/>
            <person name="Corbeil J."/>
            <person name="Dugat-Bony E."/>
            <person name="Frenette M."/>
            <person name="Labrie S."/>
        </authorList>
    </citation>
    <scope>NUCLEOTIDE SEQUENCE</scope>
    <source>
        <strain evidence="11">LMA-70</strain>
    </source>
</reference>
<organism evidence="11 12">
    <name type="scientific">Geotrichum candidum</name>
    <name type="common">Oospora lactis</name>
    <name type="synonym">Dipodascus geotrichum</name>
    <dbReference type="NCBI Taxonomy" id="1173061"/>
    <lineage>
        <taxon>Eukaryota</taxon>
        <taxon>Fungi</taxon>
        <taxon>Dikarya</taxon>
        <taxon>Ascomycota</taxon>
        <taxon>Saccharomycotina</taxon>
        <taxon>Dipodascomycetes</taxon>
        <taxon>Dipodascales</taxon>
        <taxon>Dipodascaceae</taxon>
        <taxon>Geotrichum</taxon>
    </lineage>
</organism>
<evidence type="ECO:0000256" key="7">
    <source>
        <dbReference type="SAM" id="MobiDB-lite"/>
    </source>
</evidence>
<evidence type="ECO:0000256" key="1">
    <source>
        <dbReference type="ARBA" id="ARBA00004141"/>
    </source>
</evidence>
<sequence>MLLSSSFFRRLAVPALLLSASVASAERILQASSLFTCMENSLLSADHFDVTFTPDNATISYDVSITSDVQGYVYAEIDVYAYGIKIITESINPCDPDIDIGSLCPLVSGDIDIRSTYTLSQSVIDSIPGVAYTIPDIDITGIVRVKNANHTLLACIQADLTNVKTVEHVAVKWVTAIISGIGLLTSAVVATLGSSLSSAHVAANAVSLFAYFQSVVIINMMAVDRVPPIASSWAQNLAWSVGLIRVEFMQKIFRWYVQATGGTPTLNIIYPTVSILVQKRDLAISKMYKLTETSRDAVHALARRFMDEPHLAKRTVLADSAVSSPTLLVLRGIKRVAYQANIETTSVVLTAFTFFVLICLAICICFTVFYGIVILLLRFNIMSKDRLIYFRANWRVMLKGTVLRILLIACPSLLIFSLWEFIQRDSAAVIVLAVFFLILTAGILGWSVWKVFLIGRESEQIHQTPALLLFSDTRVLNRYGFLYISYKATAYGFLIPLFGYIFVKACFVSFAQSSGKTQALAMFIIELAYLVGICVYKPYMDKSTNVINIIIAVIMLINAFFFLFFSQLFGQPRAVSSIMGLIFFILNAAFSLILLIYTLVTCTMALLSKNPDSRYKPAQDDRASFIRDSKHQASDAAELTALGAAMRANQDQSVENDLGIEQELESGANSFSSNSLNEKRDPFNDETIKTRNIDTDENSSVLLDYPNNNNNGMSSSRPSSLSPAGSSPFEFSTTVPTNSSGHTRSSSKHSILDNSVSVAEDEPGSPKTSKWKLFEKKDKR</sequence>
<keyword evidence="4 9" id="KW-0732">Signal</keyword>
<evidence type="ECO:0000256" key="3">
    <source>
        <dbReference type="ARBA" id="ARBA00022692"/>
    </source>
</evidence>
<dbReference type="InterPro" id="IPR040241">
    <property type="entry name" value="TRP_Flc/Pkd2-like"/>
</dbReference>
<feature type="region of interest" description="Disordered" evidence="7">
    <location>
        <begin position="666"/>
        <end position="780"/>
    </location>
</feature>
<reference evidence="11" key="2">
    <citation type="submission" date="2020-01" db="EMBL/GenBank/DDBJ databases">
        <authorList>
            <person name="Perkins V."/>
            <person name="Lessard M.-H."/>
            <person name="Dugat-Bony E."/>
            <person name="Frenette M."/>
            <person name="Labrie S."/>
        </authorList>
    </citation>
    <scope>NUCLEOTIDE SEQUENCE</scope>
    <source>
        <strain evidence="11">LMA-70</strain>
    </source>
</reference>
<feature type="transmembrane region" description="Helical" evidence="8">
    <location>
        <begin position="581"/>
        <end position="607"/>
    </location>
</feature>
<feature type="transmembrane region" description="Helical" evidence="8">
    <location>
        <begin position="488"/>
        <end position="511"/>
    </location>
</feature>
<keyword evidence="6 8" id="KW-0472">Membrane</keyword>
<feature type="compositionally biased region" description="Polar residues" evidence="7">
    <location>
        <begin position="667"/>
        <end position="676"/>
    </location>
</feature>
<gene>
    <name evidence="11" type="ORF">DV451_001066</name>
</gene>
<keyword evidence="3 8" id="KW-0812">Transmembrane</keyword>
<feature type="compositionally biased region" description="Basic and acidic residues" evidence="7">
    <location>
        <begin position="677"/>
        <end position="694"/>
    </location>
</feature>
<accession>A0A9P5KW22</accession>
<feature type="transmembrane region" description="Helical" evidence="8">
    <location>
        <begin position="517"/>
        <end position="536"/>
    </location>
</feature>
<dbReference type="PANTHER" id="PTHR31145">
    <property type="entry name" value="INTEGRAL MEMBRANE PROTEIN (AFU_ORTHOLOGUE AFUA_7G01610)"/>
    <property type="match status" value="1"/>
</dbReference>
<evidence type="ECO:0000313" key="11">
    <source>
        <dbReference type="EMBL" id="KAF5103959.1"/>
    </source>
</evidence>
<evidence type="ECO:0000256" key="9">
    <source>
        <dbReference type="SAM" id="SignalP"/>
    </source>
</evidence>
<feature type="transmembrane region" description="Helical" evidence="8">
    <location>
        <begin position="428"/>
        <end position="449"/>
    </location>
</feature>
<protein>
    <recommendedName>
        <fullName evidence="10">ML-like domain-containing protein</fullName>
    </recommendedName>
</protein>
<dbReference type="GO" id="GO:0016020">
    <property type="term" value="C:membrane"/>
    <property type="evidence" value="ECO:0007669"/>
    <property type="project" value="UniProtKB-SubCell"/>
</dbReference>
<feature type="domain" description="ML-like" evidence="10">
    <location>
        <begin position="27"/>
        <end position="167"/>
    </location>
</feature>
<keyword evidence="5 8" id="KW-1133">Transmembrane helix</keyword>
<dbReference type="PANTHER" id="PTHR31145:SF4">
    <property type="entry name" value="FLAVIN CARRIER PROTEIN 1-RELATED"/>
    <property type="match status" value="1"/>
</dbReference>
<proteinExistence type="inferred from homology"/>
<dbReference type="Pfam" id="PF14558">
    <property type="entry name" value="TRP_N"/>
    <property type="match status" value="1"/>
</dbReference>
<evidence type="ECO:0000256" key="6">
    <source>
        <dbReference type="ARBA" id="ARBA00023136"/>
    </source>
</evidence>
<comment type="subcellular location">
    <subcellularLocation>
        <location evidence="1">Membrane</location>
        <topology evidence="1">Multi-pass membrane protein</topology>
    </subcellularLocation>
</comment>
<evidence type="ECO:0000256" key="2">
    <source>
        <dbReference type="ARBA" id="ARBA00010642"/>
    </source>
</evidence>
<feature type="signal peptide" evidence="9">
    <location>
        <begin position="1"/>
        <end position="25"/>
    </location>
</feature>
<dbReference type="GO" id="GO:0055085">
    <property type="term" value="P:transmembrane transport"/>
    <property type="evidence" value="ECO:0007669"/>
    <property type="project" value="TreeGrafter"/>
</dbReference>
<feature type="compositionally biased region" description="Low complexity" evidence="7">
    <location>
        <begin position="706"/>
        <end position="728"/>
    </location>
</feature>
<feature type="compositionally biased region" description="Polar residues" evidence="7">
    <location>
        <begin position="729"/>
        <end position="738"/>
    </location>
</feature>
<evidence type="ECO:0000313" key="12">
    <source>
        <dbReference type="Proteomes" id="UP000750522"/>
    </source>
</evidence>
<dbReference type="InterPro" id="IPR010308">
    <property type="entry name" value="TRP_C"/>
</dbReference>
<evidence type="ECO:0000256" key="4">
    <source>
        <dbReference type="ARBA" id="ARBA00022729"/>
    </source>
</evidence>
<dbReference type="GO" id="GO:0009272">
    <property type="term" value="P:fungal-type cell wall biogenesis"/>
    <property type="evidence" value="ECO:0007669"/>
    <property type="project" value="TreeGrafter"/>
</dbReference>
<evidence type="ECO:0000259" key="10">
    <source>
        <dbReference type="SMART" id="SM01320"/>
    </source>
</evidence>
<comment type="caution">
    <text evidence="11">The sequence shown here is derived from an EMBL/GenBank/DDBJ whole genome shotgun (WGS) entry which is preliminary data.</text>
</comment>
<feature type="transmembrane region" description="Helical" evidence="8">
    <location>
        <begin position="402"/>
        <end position="422"/>
    </location>
</feature>
<dbReference type="SMART" id="SM01320">
    <property type="entry name" value="TRP_N"/>
    <property type="match status" value="1"/>
</dbReference>
<dbReference type="Pfam" id="PF06011">
    <property type="entry name" value="TRP"/>
    <property type="match status" value="1"/>
</dbReference>
<dbReference type="AlphaFoldDB" id="A0A9P5KW22"/>